<protein>
    <submittedName>
        <fullName evidence="8">Lipopolysaccharide biosynthesis protein</fullName>
    </submittedName>
</protein>
<keyword evidence="5 7" id="KW-1133">Transmembrane helix</keyword>
<dbReference type="CDD" id="cd13127">
    <property type="entry name" value="MATE_tuaB_like"/>
    <property type="match status" value="1"/>
</dbReference>
<evidence type="ECO:0000256" key="7">
    <source>
        <dbReference type="SAM" id="Phobius"/>
    </source>
</evidence>
<feature type="transmembrane region" description="Helical" evidence="7">
    <location>
        <begin position="150"/>
        <end position="169"/>
    </location>
</feature>
<evidence type="ECO:0000313" key="9">
    <source>
        <dbReference type="Proteomes" id="UP001238523"/>
    </source>
</evidence>
<feature type="transmembrane region" description="Helical" evidence="7">
    <location>
        <begin position="364"/>
        <end position="383"/>
    </location>
</feature>
<feature type="transmembrane region" description="Helical" evidence="7">
    <location>
        <begin position="175"/>
        <end position="195"/>
    </location>
</feature>
<feature type="transmembrane region" description="Helical" evidence="7">
    <location>
        <begin position="46"/>
        <end position="71"/>
    </location>
</feature>
<dbReference type="PANTHER" id="PTHR30250:SF10">
    <property type="entry name" value="LIPOPOLYSACCHARIDE BIOSYNTHESIS PROTEIN WZXC"/>
    <property type="match status" value="1"/>
</dbReference>
<organism evidence="8 9">
    <name type="scientific">Aequorivita marisscotiae</name>
    <dbReference type="NCBI Taxonomy" id="3040348"/>
    <lineage>
        <taxon>Bacteria</taxon>
        <taxon>Pseudomonadati</taxon>
        <taxon>Bacteroidota</taxon>
        <taxon>Flavobacteriia</taxon>
        <taxon>Flavobacteriales</taxon>
        <taxon>Flavobacteriaceae</taxon>
        <taxon>Aequorivita</taxon>
    </lineage>
</organism>
<evidence type="ECO:0000256" key="3">
    <source>
        <dbReference type="ARBA" id="ARBA00022475"/>
    </source>
</evidence>
<proteinExistence type="inferred from homology"/>
<dbReference type="InterPro" id="IPR050833">
    <property type="entry name" value="Poly_Biosynth_Transport"/>
</dbReference>
<dbReference type="RefSeq" id="WP_279448174.1">
    <property type="nucleotide sequence ID" value="NZ_CP122379.1"/>
</dbReference>
<dbReference type="Proteomes" id="UP001238523">
    <property type="component" value="Chromosome"/>
</dbReference>
<dbReference type="EMBL" id="CP122379">
    <property type="protein sequence ID" value="WGF92216.1"/>
    <property type="molecule type" value="Genomic_DNA"/>
</dbReference>
<feature type="transmembrane region" description="Helical" evidence="7">
    <location>
        <begin position="415"/>
        <end position="436"/>
    </location>
</feature>
<comment type="subcellular location">
    <subcellularLocation>
        <location evidence="1">Cell membrane</location>
        <topology evidence="1">Multi-pass membrane protein</topology>
    </subcellularLocation>
</comment>
<keyword evidence="9" id="KW-1185">Reference proteome</keyword>
<reference evidence="8 9" key="1">
    <citation type="submission" date="2023-04" db="EMBL/GenBank/DDBJ databases">
        <title>Taxonomic identification of the Arctic strain Aequorivita sp. nov. and transcriptomic analysis in response to temperature stress.</title>
        <authorList>
            <person name="Liu W."/>
            <person name="Cong B."/>
            <person name="Lin J."/>
        </authorList>
    </citation>
    <scope>NUCLEOTIDE SEQUENCE [LARGE SCALE GENOMIC DNA]</scope>
    <source>
        <strain evidence="8 9">Ant34-E75</strain>
    </source>
</reference>
<sequence>MNKKDSLTKKTFQGFFWSAAGSGISAIAQIAILAILARLINVESFGIVQAALIVVGFANLISQMGIGPALVQRKELTEKHIRVGFTFSLMLGLALGGTIFLCSGLISSFFNFDKLAPVLKVVSLLFVTGSFVTVSTSLLQRNMRLKEMAVIDIISYILGYGLIGIIFGYLGFDYWALIIAIFAQEIIKVIAYTILQKHSFVPFWSKQEFKDLIYFGGGFTFGRFFNYVANQGDNIIAGRYLGADALGIYSRAYAIMAKPVSLLGGSIDKALFPAMAARQDQNDRLIMAFMSGSKMITFLCIPVSVIIIFSSNEIVNVLLGEQWGQVIIPLQILTAGLLFRMGYKMGESLCRATGNVYSRAKRQFVYAFCVLVACYIGSHWGIVGVAYGTLFAVTVNYFLMIQLSLTILKINWIYFLKGIFSEIGIMIFLSSLFIGINVLTKSVVTSDILILLITYGTYGIICIILFHLFWEKLSFLKILPIPSKFKKFLREK</sequence>
<feature type="transmembrane region" description="Helical" evidence="7">
    <location>
        <begin position="285"/>
        <end position="310"/>
    </location>
</feature>
<feature type="transmembrane region" description="Helical" evidence="7">
    <location>
        <begin position="322"/>
        <end position="343"/>
    </location>
</feature>
<keyword evidence="6 7" id="KW-0472">Membrane</keyword>
<evidence type="ECO:0000256" key="4">
    <source>
        <dbReference type="ARBA" id="ARBA00022692"/>
    </source>
</evidence>
<accession>A0ABY8KST1</accession>
<evidence type="ECO:0000313" key="8">
    <source>
        <dbReference type="EMBL" id="WGF92216.1"/>
    </source>
</evidence>
<evidence type="ECO:0000256" key="1">
    <source>
        <dbReference type="ARBA" id="ARBA00004651"/>
    </source>
</evidence>
<evidence type="ECO:0000256" key="6">
    <source>
        <dbReference type="ARBA" id="ARBA00023136"/>
    </source>
</evidence>
<keyword evidence="3" id="KW-1003">Cell membrane</keyword>
<feature type="transmembrane region" description="Helical" evidence="7">
    <location>
        <begin position="448"/>
        <end position="470"/>
    </location>
</feature>
<evidence type="ECO:0000256" key="2">
    <source>
        <dbReference type="ARBA" id="ARBA00007430"/>
    </source>
</evidence>
<keyword evidence="4 7" id="KW-0812">Transmembrane</keyword>
<feature type="transmembrane region" description="Helical" evidence="7">
    <location>
        <begin position="389"/>
        <end position="408"/>
    </location>
</feature>
<evidence type="ECO:0000256" key="5">
    <source>
        <dbReference type="ARBA" id="ARBA00022989"/>
    </source>
</evidence>
<feature type="transmembrane region" description="Helical" evidence="7">
    <location>
        <begin position="12"/>
        <end position="40"/>
    </location>
</feature>
<gene>
    <name evidence="8" type="ORF">QCQ61_13525</name>
</gene>
<dbReference type="Pfam" id="PF13440">
    <property type="entry name" value="Polysacc_synt_3"/>
    <property type="match status" value="1"/>
</dbReference>
<comment type="similarity">
    <text evidence="2">Belongs to the polysaccharide synthase family.</text>
</comment>
<dbReference type="PANTHER" id="PTHR30250">
    <property type="entry name" value="PST FAMILY PREDICTED COLANIC ACID TRANSPORTER"/>
    <property type="match status" value="1"/>
</dbReference>
<feature type="transmembrane region" description="Helical" evidence="7">
    <location>
        <begin position="118"/>
        <end position="138"/>
    </location>
</feature>
<name>A0ABY8KST1_9FLAO</name>
<feature type="transmembrane region" description="Helical" evidence="7">
    <location>
        <begin position="83"/>
        <end position="106"/>
    </location>
</feature>